<keyword evidence="2" id="KW-1185">Reference proteome</keyword>
<dbReference type="Proteomes" id="UP000827872">
    <property type="component" value="Linkage Group LG10"/>
</dbReference>
<proteinExistence type="predicted"/>
<organism evidence="1 2">
    <name type="scientific">Sphaerodactylus townsendi</name>
    <dbReference type="NCBI Taxonomy" id="933632"/>
    <lineage>
        <taxon>Eukaryota</taxon>
        <taxon>Metazoa</taxon>
        <taxon>Chordata</taxon>
        <taxon>Craniata</taxon>
        <taxon>Vertebrata</taxon>
        <taxon>Euteleostomi</taxon>
        <taxon>Lepidosauria</taxon>
        <taxon>Squamata</taxon>
        <taxon>Bifurcata</taxon>
        <taxon>Gekkota</taxon>
        <taxon>Sphaerodactylidae</taxon>
        <taxon>Sphaerodactylus</taxon>
    </lineage>
</organism>
<evidence type="ECO:0000313" key="2">
    <source>
        <dbReference type="Proteomes" id="UP000827872"/>
    </source>
</evidence>
<keyword evidence="1" id="KW-0547">Nucleotide-binding</keyword>
<name>A0ACB8E9E1_9SAUR</name>
<protein>
    <submittedName>
        <fullName evidence="1">ATP-binding cassette sub- G member 2</fullName>
    </submittedName>
</protein>
<keyword evidence="1" id="KW-0067">ATP-binding</keyword>
<gene>
    <name evidence="1" type="primary">ABCG2_2</name>
    <name evidence="1" type="ORF">K3G42_022055</name>
</gene>
<comment type="caution">
    <text evidence="1">The sequence shown here is derived from an EMBL/GenBank/DDBJ whole genome shotgun (WGS) entry which is preliminary data.</text>
</comment>
<dbReference type="EMBL" id="CM037623">
    <property type="protein sequence ID" value="KAH7988775.1"/>
    <property type="molecule type" value="Genomic_DNA"/>
</dbReference>
<accession>A0ACB8E9E1</accession>
<reference evidence="1" key="1">
    <citation type="submission" date="2021-08" db="EMBL/GenBank/DDBJ databases">
        <title>The first chromosome-level gecko genome reveals the dynamic sex chromosomes of Neotropical dwarf geckos (Sphaerodactylidae: Sphaerodactylus).</title>
        <authorList>
            <person name="Pinto B.J."/>
            <person name="Keating S.E."/>
            <person name="Gamble T."/>
        </authorList>
    </citation>
    <scope>NUCLEOTIDE SEQUENCE</scope>
    <source>
        <strain evidence="1">TG3544</strain>
    </source>
</reference>
<evidence type="ECO:0000313" key="1">
    <source>
        <dbReference type="EMBL" id="KAH7988775.1"/>
    </source>
</evidence>
<sequence>MKRFTQILNEDHAKHADEPKKRTVTVSENMVAPGSTVTFYNISYKIKVKTGYYGFRKTVGKVILTDIRFPEFFIILAKLEINFKCCISLLDILATRKDPHGLTGEILINGFPQPPQFKCMSGYVVQDDIVMGTLTVRENLEFSAALRLPSSMSSEEKKGRVDQVIVELDLTKVENAKVGTQLTRGISGGEKKRVCIGLELITHPPILFLDEPTTGLDSSTANSVMELLKR</sequence>